<keyword evidence="1" id="KW-0175">Coiled coil</keyword>
<organism evidence="2 3">
    <name type="scientific">Paramecium sonneborni</name>
    <dbReference type="NCBI Taxonomy" id="65129"/>
    <lineage>
        <taxon>Eukaryota</taxon>
        <taxon>Sar</taxon>
        <taxon>Alveolata</taxon>
        <taxon>Ciliophora</taxon>
        <taxon>Intramacronucleata</taxon>
        <taxon>Oligohymenophorea</taxon>
        <taxon>Peniculida</taxon>
        <taxon>Parameciidae</taxon>
        <taxon>Paramecium</taxon>
    </lineage>
</organism>
<proteinExistence type="predicted"/>
<evidence type="ECO:0000313" key="2">
    <source>
        <dbReference type="EMBL" id="CAD8096830.1"/>
    </source>
</evidence>
<keyword evidence="3" id="KW-1185">Reference proteome</keyword>
<gene>
    <name evidence="2" type="ORF">PSON_ATCC_30995.1.T0670090</name>
</gene>
<dbReference type="AlphaFoldDB" id="A0A8S1NYI1"/>
<dbReference type="OrthoDB" id="288766at2759"/>
<comment type="caution">
    <text evidence="2">The sequence shown here is derived from an EMBL/GenBank/DDBJ whole genome shotgun (WGS) entry which is preliminary data.</text>
</comment>
<evidence type="ECO:0000256" key="1">
    <source>
        <dbReference type="SAM" id="Coils"/>
    </source>
</evidence>
<feature type="coiled-coil region" evidence="1">
    <location>
        <begin position="479"/>
        <end position="506"/>
    </location>
</feature>
<feature type="coiled-coil region" evidence="1">
    <location>
        <begin position="396"/>
        <end position="423"/>
    </location>
</feature>
<protein>
    <submittedName>
        <fullName evidence="2">Uncharacterized protein</fullName>
    </submittedName>
</protein>
<dbReference type="EMBL" id="CAJJDN010000067">
    <property type="protein sequence ID" value="CAD8096830.1"/>
    <property type="molecule type" value="Genomic_DNA"/>
</dbReference>
<sequence>MQNPLITSTLYFPKQSNMNKYKGLFELKKNQYLSPAERRIKERQEKNNQTSDFENTILITNSAKLIVSQRRITFENQINTTDDPYLQKNESSISQRYLANFKMLKSQKQILPSLPNQTNISQIKLQTRQLFAKPLLKKQKSLDHVVQICYQNKHFPQLQEGASLKCLFKTSVQKDNDYDKILIIQFENFALKRSCSFWENQNEITNCGNSLGLNNQEYCDNAFCLCNLRREFKNTLKILSKAFIIIFLVQNTNFMLKWHKYLQDQNYQYDALYKARLPKNVRTGGIHLSRVFNDFQKFNLSKIIYFDSIDITNISQIHPEDLQYKIPVANCNIDATIFLLKKNFQSKQFDSQLLHNISIAFQQGKEHVLSKKQIYFENIDLRFVFDYYSAQNQISKIILLRKLNDLKQQYQNILDKINDHSIQLEKDEYLIQWISSTRNDFINDFKIKKNERVPQFYFTIGDVIVRNQKLKWQHFSYKNEKIQSKYENISKLIAKLNQDYESFEKHENVIKINCILCIE</sequence>
<evidence type="ECO:0000313" key="3">
    <source>
        <dbReference type="Proteomes" id="UP000692954"/>
    </source>
</evidence>
<dbReference type="Proteomes" id="UP000692954">
    <property type="component" value="Unassembled WGS sequence"/>
</dbReference>
<name>A0A8S1NYI1_9CILI</name>
<reference evidence="2" key="1">
    <citation type="submission" date="2021-01" db="EMBL/GenBank/DDBJ databases">
        <authorList>
            <consortium name="Genoscope - CEA"/>
            <person name="William W."/>
        </authorList>
    </citation>
    <scope>NUCLEOTIDE SEQUENCE</scope>
</reference>
<accession>A0A8S1NYI1</accession>